<dbReference type="RefSeq" id="WP_184045263.1">
    <property type="nucleotide sequence ID" value="NZ_JACIGK010000015.1"/>
</dbReference>
<feature type="compositionally biased region" description="Low complexity" evidence="1">
    <location>
        <begin position="13"/>
        <end position="24"/>
    </location>
</feature>
<evidence type="ECO:0000256" key="1">
    <source>
        <dbReference type="SAM" id="MobiDB-lite"/>
    </source>
</evidence>
<evidence type="ECO:0000259" key="2">
    <source>
        <dbReference type="PROSITE" id="PS50146"/>
    </source>
</evidence>
<keyword evidence="3" id="KW-0418">Kinase</keyword>
<dbReference type="Gene3D" id="2.60.200.40">
    <property type="match status" value="1"/>
</dbReference>
<dbReference type="InterPro" id="IPR016064">
    <property type="entry name" value="NAD/diacylglycerol_kinase_sf"/>
</dbReference>
<name>A0A7W6RDS8_9PROT</name>
<keyword evidence="4" id="KW-1185">Reference proteome</keyword>
<dbReference type="GO" id="GO:0016301">
    <property type="term" value="F:kinase activity"/>
    <property type="evidence" value="ECO:0007669"/>
    <property type="project" value="UniProtKB-KW"/>
</dbReference>
<comment type="caution">
    <text evidence="3">The sequence shown here is derived from an EMBL/GenBank/DDBJ whole genome shotgun (WGS) entry which is preliminary data.</text>
</comment>
<evidence type="ECO:0000313" key="3">
    <source>
        <dbReference type="EMBL" id="MBB4266633.1"/>
    </source>
</evidence>
<feature type="region of interest" description="Disordered" evidence="1">
    <location>
        <begin position="1"/>
        <end position="24"/>
    </location>
</feature>
<dbReference type="AlphaFoldDB" id="A0A7W6RDS8"/>
<dbReference type="PROSITE" id="PS50146">
    <property type="entry name" value="DAGK"/>
    <property type="match status" value="1"/>
</dbReference>
<dbReference type="Pfam" id="PF00781">
    <property type="entry name" value="DAGK_cat"/>
    <property type="match status" value="1"/>
</dbReference>
<dbReference type="SUPFAM" id="SSF111331">
    <property type="entry name" value="NAD kinase/diacylglycerol kinase-like"/>
    <property type="match status" value="1"/>
</dbReference>
<dbReference type="PANTHER" id="PTHR12358">
    <property type="entry name" value="SPHINGOSINE KINASE"/>
    <property type="match status" value="1"/>
</dbReference>
<dbReference type="SMART" id="SM00046">
    <property type="entry name" value="DAGKc"/>
    <property type="match status" value="1"/>
</dbReference>
<protein>
    <submittedName>
        <fullName evidence="3">Diacylglycerol kinase family enzyme</fullName>
    </submittedName>
</protein>
<dbReference type="PANTHER" id="PTHR12358:SF54">
    <property type="entry name" value="SPHINGOSINE KINASE RELATED PROTEIN"/>
    <property type="match status" value="1"/>
</dbReference>
<reference evidence="3 4" key="1">
    <citation type="submission" date="2020-08" db="EMBL/GenBank/DDBJ databases">
        <title>Genome sequencing of Purple Non-Sulfur Bacteria from various extreme environments.</title>
        <authorList>
            <person name="Mayer M."/>
        </authorList>
    </citation>
    <scope>NUCLEOTIDE SEQUENCE [LARGE SCALE GENOMIC DNA]</scope>
    <source>
        <strain evidence="3 4">JA131</strain>
    </source>
</reference>
<gene>
    <name evidence="3" type="ORF">GGD89_002265</name>
</gene>
<evidence type="ECO:0000313" key="4">
    <source>
        <dbReference type="Proteomes" id="UP000554286"/>
    </source>
</evidence>
<dbReference type="InterPro" id="IPR017438">
    <property type="entry name" value="ATP-NAD_kinase_N"/>
</dbReference>
<organism evidence="3 4">
    <name type="scientific">Roseospira visakhapatnamensis</name>
    <dbReference type="NCBI Taxonomy" id="390880"/>
    <lineage>
        <taxon>Bacteria</taxon>
        <taxon>Pseudomonadati</taxon>
        <taxon>Pseudomonadota</taxon>
        <taxon>Alphaproteobacteria</taxon>
        <taxon>Rhodospirillales</taxon>
        <taxon>Rhodospirillaceae</taxon>
        <taxon>Roseospira</taxon>
    </lineage>
</organism>
<feature type="domain" description="DAGKc" evidence="2">
    <location>
        <begin position="23"/>
        <end position="157"/>
    </location>
</feature>
<dbReference type="InterPro" id="IPR001206">
    <property type="entry name" value="Diacylglycerol_kinase_cat_dom"/>
</dbReference>
<dbReference type="EMBL" id="JACIGK010000015">
    <property type="protein sequence ID" value="MBB4266633.1"/>
    <property type="molecule type" value="Genomic_DNA"/>
</dbReference>
<sequence>MHETDKRPTDPGAVTDEAPPADDAPGAVTVLVNSGAGSLVGQPGAAEALADGLVKALADRGITATPRLASGPDLMTASRAAIADRAAAVVVVGGDGTIATVAGELAGTDVPMAVLPLGTANLLARDLTMPEDPTEAVAALADGVVGRIDVGWLNGRVFLNNVVLGLMPNLARQRERFRGAMTPVIWARLLVRMALAMRRNPRLRVVLATERRYLRVKTHALVVADNAYRAQPGLLVRRDSLGGGAMAIYVARHRSPWRMLRLAMGVVTGNWRADTDLLTDHAQRLTVLARRRALRVTVDGEVVLLRPPLRFRLQPAALRVWVPAAAGSVLAAPGEPVSAVPGLVGRPAGGPPEARND</sequence>
<keyword evidence="3" id="KW-0808">Transferase</keyword>
<proteinExistence type="predicted"/>
<dbReference type="Gene3D" id="3.40.50.10330">
    <property type="entry name" value="Probable inorganic polyphosphate/atp-NAD kinase, domain 1"/>
    <property type="match status" value="1"/>
</dbReference>
<accession>A0A7W6RDS8</accession>
<dbReference type="Proteomes" id="UP000554286">
    <property type="component" value="Unassembled WGS sequence"/>
</dbReference>
<dbReference type="InterPro" id="IPR050187">
    <property type="entry name" value="Lipid_Phosphate_FormReg"/>
</dbReference>